<dbReference type="InterPro" id="IPR005203">
    <property type="entry name" value="Hemocyanin_C"/>
</dbReference>
<evidence type="ECO:0000313" key="5">
    <source>
        <dbReference type="Proteomes" id="UP001558652"/>
    </source>
</evidence>
<dbReference type="AlphaFoldDB" id="A0ABD0YM07"/>
<dbReference type="EMBL" id="JBFDAA010000012">
    <property type="protein sequence ID" value="KAL1123472.1"/>
    <property type="molecule type" value="Genomic_DNA"/>
</dbReference>
<evidence type="ECO:0000313" key="4">
    <source>
        <dbReference type="EMBL" id="KAL1123472.1"/>
    </source>
</evidence>
<accession>A0ABD0YM07</accession>
<dbReference type="SUPFAM" id="SSF48056">
    <property type="entry name" value="Di-copper centre-containing domain"/>
    <property type="match status" value="1"/>
</dbReference>
<gene>
    <name evidence="4" type="ORF">AAG570_002552</name>
</gene>
<sequence>MFGGVLYKPMDNPTQHTEDRMSYFREDVGVSEFLAQFTVTYPTWLDQAKYKKIHNFRVGELYYYVIQQLYARYSLERIANTMPNTEVLLWDKPIKVGYNPNMMTFDGYAYFARPDNMVPEEFSSFQVSKAQDYERRFLHALDFETIYSLVSGVMGNIITAARDPAFYMLLHRVVKLFQQYKSTLHPYTKQDLGFPGIKIDSLDIDRLTTYFDRFDFEVTNGVPIHGEKTYKDYLYVARQYRINHKPFNYKLSLTSDRPCDAIVRFFIGPKHDSHDRELVLEQSRMAFVEFDRFPAKLVKGHNLLERNSKESPAYIEDAEGLRSISDRVEEASSDEPMDVMDVRNN</sequence>
<dbReference type="InterPro" id="IPR000896">
    <property type="entry name" value="Hemocyanin/hexamerin_mid_dom"/>
</dbReference>
<dbReference type="Gene3D" id="1.10.1280.10">
    <property type="entry name" value="Di-copper center containing domain from catechol oxidase"/>
    <property type="match status" value="2"/>
</dbReference>
<dbReference type="Pfam" id="PF03723">
    <property type="entry name" value="Hemocyanin_C"/>
    <property type="match status" value="1"/>
</dbReference>
<dbReference type="PANTHER" id="PTHR11511">
    <property type="entry name" value="LARVAL STORAGE PROTEIN/PHENOLOXIDASE"/>
    <property type="match status" value="1"/>
</dbReference>
<dbReference type="InterPro" id="IPR014756">
    <property type="entry name" value="Ig_E-set"/>
</dbReference>
<keyword evidence="1" id="KW-0758">Storage protein</keyword>
<dbReference type="InterPro" id="IPR013788">
    <property type="entry name" value="Hemocyanin/hexamerin"/>
</dbReference>
<reference evidence="4 5" key="1">
    <citation type="submission" date="2024-07" db="EMBL/GenBank/DDBJ databases">
        <title>Chromosome-level genome assembly of the water stick insect Ranatra chinensis (Heteroptera: Nepidae).</title>
        <authorList>
            <person name="Liu X."/>
        </authorList>
    </citation>
    <scope>NUCLEOTIDE SEQUENCE [LARGE SCALE GENOMIC DNA]</scope>
    <source>
        <strain evidence="4">Cailab_2021Rc</strain>
        <tissue evidence="4">Muscle</tissue>
    </source>
</reference>
<protein>
    <submittedName>
        <fullName evidence="4">Uncharacterized protein</fullName>
    </submittedName>
</protein>
<proteinExistence type="predicted"/>
<evidence type="ECO:0000259" key="2">
    <source>
        <dbReference type="Pfam" id="PF00372"/>
    </source>
</evidence>
<organism evidence="4 5">
    <name type="scientific">Ranatra chinensis</name>
    <dbReference type="NCBI Taxonomy" id="642074"/>
    <lineage>
        <taxon>Eukaryota</taxon>
        <taxon>Metazoa</taxon>
        <taxon>Ecdysozoa</taxon>
        <taxon>Arthropoda</taxon>
        <taxon>Hexapoda</taxon>
        <taxon>Insecta</taxon>
        <taxon>Pterygota</taxon>
        <taxon>Neoptera</taxon>
        <taxon>Paraneoptera</taxon>
        <taxon>Hemiptera</taxon>
        <taxon>Heteroptera</taxon>
        <taxon>Panheteroptera</taxon>
        <taxon>Nepomorpha</taxon>
        <taxon>Nepidae</taxon>
        <taxon>Ranatrinae</taxon>
        <taxon>Ranatra</taxon>
    </lineage>
</organism>
<feature type="domain" description="Hemocyanin C-terminal" evidence="3">
    <location>
        <begin position="186"/>
        <end position="335"/>
    </location>
</feature>
<dbReference type="InterPro" id="IPR037020">
    <property type="entry name" value="Hemocyanin_C_sf"/>
</dbReference>
<dbReference type="GO" id="GO:0045735">
    <property type="term" value="F:nutrient reservoir activity"/>
    <property type="evidence" value="ECO:0007669"/>
    <property type="project" value="UniProtKB-KW"/>
</dbReference>
<name>A0ABD0YM07_9HEMI</name>
<dbReference type="PRINTS" id="PR00187">
    <property type="entry name" value="HAEMOCYANIN"/>
</dbReference>
<dbReference type="PANTHER" id="PTHR11511:SF5">
    <property type="entry name" value="FAT-BODY PROTEIN 1-RELATED"/>
    <property type="match status" value="1"/>
</dbReference>
<evidence type="ECO:0000259" key="3">
    <source>
        <dbReference type="Pfam" id="PF03723"/>
    </source>
</evidence>
<dbReference type="InterPro" id="IPR008922">
    <property type="entry name" value="Di-copper_centre_dom_sf"/>
</dbReference>
<dbReference type="Gene3D" id="2.60.40.1520">
    <property type="entry name" value="Hemocyanin, C-terminal domain"/>
    <property type="match status" value="1"/>
</dbReference>
<dbReference type="SUPFAM" id="SSF81296">
    <property type="entry name" value="E set domains"/>
    <property type="match status" value="1"/>
</dbReference>
<dbReference type="Pfam" id="PF00372">
    <property type="entry name" value="Hemocyanin_M"/>
    <property type="match status" value="1"/>
</dbReference>
<dbReference type="GO" id="GO:0005615">
    <property type="term" value="C:extracellular space"/>
    <property type="evidence" value="ECO:0007669"/>
    <property type="project" value="UniProtKB-ARBA"/>
</dbReference>
<comment type="caution">
    <text evidence="4">The sequence shown here is derived from an EMBL/GenBank/DDBJ whole genome shotgun (WGS) entry which is preliminary data.</text>
</comment>
<evidence type="ECO:0000256" key="1">
    <source>
        <dbReference type="ARBA" id="ARBA00022761"/>
    </source>
</evidence>
<dbReference type="Proteomes" id="UP001558652">
    <property type="component" value="Unassembled WGS sequence"/>
</dbReference>
<feature type="domain" description="Hemocyanin middle" evidence="2">
    <location>
        <begin position="15"/>
        <end position="146"/>
    </location>
</feature>
<dbReference type="PROSITE" id="PS00210">
    <property type="entry name" value="HEMOCYANIN_2"/>
    <property type="match status" value="1"/>
</dbReference>
<keyword evidence="5" id="KW-1185">Reference proteome</keyword>